<protein>
    <recommendedName>
        <fullName evidence="5">Flagellar hook-associated protein 2</fullName>
        <shortName evidence="5">HAP2</shortName>
    </recommendedName>
    <alternativeName>
        <fullName evidence="5">Flagellar cap protein</fullName>
    </alternativeName>
</protein>
<evidence type="ECO:0000256" key="2">
    <source>
        <dbReference type="ARBA" id="ARBA00011255"/>
    </source>
</evidence>
<dbReference type="InterPro" id="IPR040026">
    <property type="entry name" value="FliD"/>
</dbReference>
<gene>
    <name evidence="8" type="primary">fliD</name>
    <name evidence="8" type="ORF">HLB44_24695</name>
</gene>
<proteinExistence type="inferred from homology"/>
<keyword evidence="9" id="KW-1185">Reference proteome</keyword>
<comment type="subunit">
    <text evidence="2 5">Homopentamer.</text>
</comment>
<feature type="domain" description="Flagellar hook-associated protein 2 C-terminal" evidence="7">
    <location>
        <begin position="243"/>
        <end position="467"/>
    </location>
</feature>
<evidence type="ECO:0000256" key="5">
    <source>
        <dbReference type="RuleBase" id="RU362066"/>
    </source>
</evidence>
<dbReference type="InterPro" id="IPR003481">
    <property type="entry name" value="FliD_N"/>
</dbReference>
<evidence type="ECO:0000256" key="3">
    <source>
        <dbReference type="ARBA" id="ARBA00023054"/>
    </source>
</evidence>
<comment type="similarity">
    <text evidence="1 5">Belongs to the FliD family.</text>
</comment>
<evidence type="ECO:0000256" key="1">
    <source>
        <dbReference type="ARBA" id="ARBA00009764"/>
    </source>
</evidence>
<keyword evidence="8" id="KW-0282">Flagellum</keyword>
<sequence>MATNISGVGSISSAGLGSGLDVNSIVASLMAIEARPLDILKDQAKGLDSQLSTFGKLQSHFSALRDKSNALTSSSLWNGTTATSADPTALKVLSGAGTAAGSYQVQVSTLAKSQTLTASAAASSTFNEGSITIELGAWTGAPIDTFTAKASSVPVTIDIAAGETSIEAVRDKINGAGAGVIASIVNDANGARLSIRSKDTGLENGFRITTVETVGDADATAGLSALDFDPAGGLTQMTAAQMGSNATLTVNGIAIESASNSLVDVVDGLTLNLLKTTAAPVDVSVAVDSETVKTKVTEFVTAFNDLANFMRTQMAYNPDSKTGGALQGDRAAVSLLNQLRGVINLGSTASGTWSRLSEVGISMKTDGTLAIDSTKLGNGLANLPELKKLLAFDGVDSESTGFMRRFKELADSALGAEGTFETRNSSLKDMLSRNGKNQDAYEVRLSQTEARLRKQYTALDATMAQLNGLSSYLGQQLKALSINTQA</sequence>
<evidence type="ECO:0000313" key="9">
    <source>
        <dbReference type="Proteomes" id="UP000737171"/>
    </source>
</evidence>
<keyword evidence="5" id="KW-0964">Secreted</keyword>
<dbReference type="InterPro" id="IPR010809">
    <property type="entry name" value="FliD_C"/>
</dbReference>
<comment type="caution">
    <text evidence="8">The sequence shown here is derived from an EMBL/GenBank/DDBJ whole genome shotgun (WGS) entry which is preliminary data.</text>
</comment>
<keyword evidence="8" id="KW-0966">Cell projection</keyword>
<dbReference type="Proteomes" id="UP000737171">
    <property type="component" value="Unassembled WGS sequence"/>
</dbReference>
<dbReference type="PANTHER" id="PTHR30288">
    <property type="entry name" value="FLAGELLAR CAP/ASSEMBLY PROTEIN FLID"/>
    <property type="match status" value="1"/>
</dbReference>
<comment type="function">
    <text evidence="5">Required for morphogenesis and for the elongation of the flagellar filament by facilitating polymerization of the flagellin monomers at the tip of growing filament. Forms a capping structure, which prevents flagellin subunits (transported through the central channel of the flagellum) from leaking out without polymerization at the distal end.</text>
</comment>
<accession>A0ABX2ENU2</accession>
<dbReference type="Pfam" id="PF02465">
    <property type="entry name" value="FliD_N"/>
    <property type="match status" value="1"/>
</dbReference>
<evidence type="ECO:0000259" key="7">
    <source>
        <dbReference type="Pfam" id="PF07195"/>
    </source>
</evidence>
<keyword evidence="4 5" id="KW-0975">Bacterial flagellum</keyword>
<dbReference type="PANTHER" id="PTHR30288:SF0">
    <property type="entry name" value="FLAGELLAR HOOK-ASSOCIATED PROTEIN 2"/>
    <property type="match status" value="1"/>
</dbReference>
<feature type="domain" description="Flagellar hook-associated protein 2 N-terminal" evidence="6">
    <location>
        <begin position="18"/>
        <end position="114"/>
    </location>
</feature>
<keyword evidence="8" id="KW-0969">Cilium</keyword>
<organism evidence="8 9">
    <name type="scientific">Pseudaquabacterium terrae</name>
    <dbReference type="NCBI Taxonomy" id="2732868"/>
    <lineage>
        <taxon>Bacteria</taxon>
        <taxon>Pseudomonadati</taxon>
        <taxon>Pseudomonadota</taxon>
        <taxon>Betaproteobacteria</taxon>
        <taxon>Burkholderiales</taxon>
        <taxon>Sphaerotilaceae</taxon>
        <taxon>Pseudaquabacterium</taxon>
    </lineage>
</organism>
<evidence type="ECO:0000259" key="6">
    <source>
        <dbReference type="Pfam" id="PF02465"/>
    </source>
</evidence>
<evidence type="ECO:0000313" key="8">
    <source>
        <dbReference type="EMBL" id="NRF70211.1"/>
    </source>
</evidence>
<dbReference type="RefSeq" id="WP_173128769.1">
    <property type="nucleotide sequence ID" value="NZ_JABRWJ010000008.1"/>
</dbReference>
<dbReference type="InterPro" id="IPR010810">
    <property type="entry name" value="Flagellin_hook_IN_motif"/>
</dbReference>
<evidence type="ECO:0000256" key="4">
    <source>
        <dbReference type="ARBA" id="ARBA00023143"/>
    </source>
</evidence>
<comment type="subcellular location">
    <subcellularLocation>
        <location evidence="5">Secreted</location>
    </subcellularLocation>
    <subcellularLocation>
        <location evidence="5">Bacterial flagellum</location>
    </subcellularLocation>
</comment>
<reference evidence="8 9" key="1">
    <citation type="submission" date="2020-05" db="EMBL/GenBank/DDBJ databases">
        <title>Aquincola sp. isolate from soil.</title>
        <authorList>
            <person name="Han J."/>
            <person name="Kim D.-U."/>
        </authorList>
    </citation>
    <scope>NUCLEOTIDE SEQUENCE [LARGE SCALE GENOMIC DNA]</scope>
    <source>
        <strain evidence="8 9">S2</strain>
    </source>
</reference>
<dbReference type="EMBL" id="JABRWJ010000008">
    <property type="protein sequence ID" value="NRF70211.1"/>
    <property type="molecule type" value="Genomic_DNA"/>
</dbReference>
<dbReference type="Pfam" id="PF07196">
    <property type="entry name" value="Flagellin_IN"/>
    <property type="match status" value="1"/>
</dbReference>
<dbReference type="Pfam" id="PF07195">
    <property type="entry name" value="FliD_C"/>
    <property type="match status" value="1"/>
</dbReference>
<name>A0ABX2ENU2_9BURK</name>
<keyword evidence="3" id="KW-0175">Coiled coil</keyword>